<sequence length="59" mass="7211">MTELFRQFWWLIFPAMAMVYGLVQMILRSSYEKKKLDLMRSYLDRGQPVPDALRRDNHF</sequence>
<dbReference type="RefSeq" id="WP_006274116.1">
    <property type="nucleotide sequence ID" value="NZ_GL883079.1"/>
</dbReference>
<protein>
    <submittedName>
        <fullName evidence="2">Uncharacterized protein</fullName>
    </submittedName>
</protein>
<reference evidence="3" key="1">
    <citation type="submission" date="2011-03" db="EMBL/GenBank/DDBJ databases">
        <title>Draft genome sequence of Brevundimonas diminuta.</title>
        <authorList>
            <person name="Brown P.J.B."/>
            <person name="Buechlein A."/>
            <person name="Hemmerich C."/>
            <person name="Brun Y.V."/>
        </authorList>
    </citation>
    <scope>NUCLEOTIDE SEQUENCE [LARGE SCALE GENOMIC DNA]</scope>
    <source>
        <strain evidence="3">C19</strain>
    </source>
</reference>
<name>F4QQ29_9CAUL</name>
<proteinExistence type="predicted"/>
<keyword evidence="1" id="KW-0812">Transmembrane</keyword>
<keyword evidence="1" id="KW-0472">Membrane</keyword>
<dbReference type="EMBL" id="GL883079">
    <property type="protein sequence ID" value="EGF90316.1"/>
    <property type="molecule type" value="Genomic_DNA"/>
</dbReference>
<keyword evidence="3" id="KW-1185">Reference proteome</keyword>
<dbReference type="Proteomes" id="UP000006512">
    <property type="component" value="Unassembled WGS sequence"/>
</dbReference>
<evidence type="ECO:0000256" key="1">
    <source>
        <dbReference type="SAM" id="Phobius"/>
    </source>
</evidence>
<evidence type="ECO:0000313" key="3">
    <source>
        <dbReference type="Proteomes" id="UP000006512"/>
    </source>
</evidence>
<evidence type="ECO:0000313" key="2">
    <source>
        <dbReference type="EMBL" id="EGF90316.1"/>
    </source>
</evidence>
<accession>F4QQ29</accession>
<dbReference type="HOGENOM" id="CLU_2950213_0_0_5"/>
<dbReference type="STRING" id="715226.ABI_33340"/>
<keyword evidence="1" id="KW-1133">Transmembrane helix</keyword>
<gene>
    <name evidence="2" type="ORF">ABI_33340</name>
</gene>
<organism evidence="2 3">
    <name type="scientific">Asticcacaulis biprosthecium C19</name>
    <dbReference type="NCBI Taxonomy" id="715226"/>
    <lineage>
        <taxon>Bacteria</taxon>
        <taxon>Pseudomonadati</taxon>
        <taxon>Pseudomonadota</taxon>
        <taxon>Alphaproteobacteria</taxon>
        <taxon>Caulobacterales</taxon>
        <taxon>Caulobacteraceae</taxon>
        <taxon>Asticcacaulis</taxon>
    </lineage>
</organism>
<dbReference type="OrthoDB" id="7632355at2"/>
<feature type="transmembrane region" description="Helical" evidence="1">
    <location>
        <begin position="6"/>
        <end position="27"/>
    </location>
</feature>
<dbReference type="AlphaFoldDB" id="F4QQ29"/>